<dbReference type="AlphaFoldDB" id="A0A409XCL0"/>
<feature type="chain" id="PRO_5019442453" evidence="2">
    <location>
        <begin position="19"/>
        <end position="211"/>
    </location>
</feature>
<feature type="transmembrane region" description="Helical" evidence="1">
    <location>
        <begin position="65"/>
        <end position="82"/>
    </location>
</feature>
<evidence type="ECO:0000313" key="4">
    <source>
        <dbReference type="Proteomes" id="UP000283269"/>
    </source>
</evidence>
<evidence type="ECO:0000256" key="1">
    <source>
        <dbReference type="SAM" id="Phobius"/>
    </source>
</evidence>
<feature type="transmembrane region" description="Helical" evidence="1">
    <location>
        <begin position="88"/>
        <end position="109"/>
    </location>
</feature>
<gene>
    <name evidence="3" type="ORF">CVT25_011286</name>
</gene>
<comment type="caution">
    <text evidence="3">The sequence shown here is derived from an EMBL/GenBank/DDBJ whole genome shotgun (WGS) entry which is preliminary data.</text>
</comment>
<evidence type="ECO:0000256" key="2">
    <source>
        <dbReference type="SAM" id="SignalP"/>
    </source>
</evidence>
<keyword evidence="1" id="KW-0812">Transmembrane</keyword>
<keyword evidence="1" id="KW-0472">Membrane</keyword>
<dbReference type="EMBL" id="NHYD01002088">
    <property type="protein sequence ID" value="PPQ88407.1"/>
    <property type="molecule type" value="Genomic_DNA"/>
</dbReference>
<name>A0A409XCL0_PSICY</name>
<keyword evidence="1" id="KW-1133">Transmembrane helix</keyword>
<proteinExistence type="predicted"/>
<keyword evidence="2" id="KW-0732">Signal</keyword>
<reference evidence="3 4" key="1">
    <citation type="journal article" date="2018" name="Evol. Lett.">
        <title>Horizontal gene cluster transfer increased hallucinogenic mushroom diversity.</title>
        <authorList>
            <person name="Reynolds H.T."/>
            <person name="Vijayakumar V."/>
            <person name="Gluck-Thaler E."/>
            <person name="Korotkin H.B."/>
            <person name="Matheny P.B."/>
            <person name="Slot J.C."/>
        </authorList>
    </citation>
    <scope>NUCLEOTIDE SEQUENCE [LARGE SCALE GENOMIC DNA]</scope>
    <source>
        <strain evidence="3 4">2631</strain>
    </source>
</reference>
<dbReference type="OrthoDB" id="3354157at2759"/>
<feature type="signal peptide" evidence="2">
    <location>
        <begin position="1"/>
        <end position="18"/>
    </location>
</feature>
<dbReference type="Proteomes" id="UP000283269">
    <property type="component" value="Unassembled WGS sequence"/>
</dbReference>
<organism evidence="3 4">
    <name type="scientific">Psilocybe cyanescens</name>
    <dbReference type="NCBI Taxonomy" id="93625"/>
    <lineage>
        <taxon>Eukaryota</taxon>
        <taxon>Fungi</taxon>
        <taxon>Dikarya</taxon>
        <taxon>Basidiomycota</taxon>
        <taxon>Agaricomycotina</taxon>
        <taxon>Agaricomycetes</taxon>
        <taxon>Agaricomycetidae</taxon>
        <taxon>Agaricales</taxon>
        <taxon>Agaricineae</taxon>
        <taxon>Strophariaceae</taxon>
        <taxon>Psilocybe</taxon>
    </lineage>
</organism>
<feature type="transmembrane region" description="Helical" evidence="1">
    <location>
        <begin position="142"/>
        <end position="161"/>
    </location>
</feature>
<protein>
    <submittedName>
        <fullName evidence="3">Uncharacterized protein</fullName>
    </submittedName>
</protein>
<sequence length="211" mass="23654">MTFLSMCLDAILILCVTAYLSPVWTPEVRSFQKLPYMSLNILYRGILSPAGFLCSHFIRFEGSMTVIGINIVALMMFLRIRALYRRQYFVQGVVIFLYLCQITMNAWLLTRGVAVVHNKHSGVLACTMIFDPSISVIASSSAWLPLLYDTVALGLILYRTLPSLRDWDTSVVMRRLVEDGLIYYSAIFAVTGVLTIMIIAAPPGIKNITAQ</sequence>
<evidence type="ECO:0000313" key="3">
    <source>
        <dbReference type="EMBL" id="PPQ88407.1"/>
    </source>
</evidence>
<dbReference type="InParanoid" id="A0A409XCL0"/>
<feature type="transmembrane region" description="Helical" evidence="1">
    <location>
        <begin position="181"/>
        <end position="201"/>
    </location>
</feature>
<keyword evidence="4" id="KW-1185">Reference proteome</keyword>
<accession>A0A409XCL0</accession>